<keyword evidence="1" id="KW-0472">Membrane</keyword>
<evidence type="ECO:0000313" key="3">
    <source>
        <dbReference type="Proteomes" id="UP001386955"/>
    </source>
</evidence>
<organism evidence="2 3">
    <name type="scientific">Psophocarpus tetragonolobus</name>
    <name type="common">Winged bean</name>
    <name type="synonym">Dolichos tetragonolobus</name>
    <dbReference type="NCBI Taxonomy" id="3891"/>
    <lineage>
        <taxon>Eukaryota</taxon>
        <taxon>Viridiplantae</taxon>
        <taxon>Streptophyta</taxon>
        <taxon>Embryophyta</taxon>
        <taxon>Tracheophyta</taxon>
        <taxon>Spermatophyta</taxon>
        <taxon>Magnoliopsida</taxon>
        <taxon>eudicotyledons</taxon>
        <taxon>Gunneridae</taxon>
        <taxon>Pentapetalae</taxon>
        <taxon>rosids</taxon>
        <taxon>fabids</taxon>
        <taxon>Fabales</taxon>
        <taxon>Fabaceae</taxon>
        <taxon>Papilionoideae</taxon>
        <taxon>50 kb inversion clade</taxon>
        <taxon>NPAAA clade</taxon>
        <taxon>indigoferoid/millettioid clade</taxon>
        <taxon>Phaseoleae</taxon>
        <taxon>Psophocarpus</taxon>
    </lineage>
</organism>
<gene>
    <name evidence="2" type="ORF">VNO78_05645</name>
</gene>
<evidence type="ECO:0000313" key="2">
    <source>
        <dbReference type="EMBL" id="KAK7404689.1"/>
    </source>
</evidence>
<name>A0AAN9SR63_PSOTE</name>
<keyword evidence="1" id="KW-0812">Transmembrane</keyword>
<dbReference type="Proteomes" id="UP001386955">
    <property type="component" value="Unassembled WGS sequence"/>
</dbReference>
<proteinExistence type="predicted"/>
<keyword evidence="3" id="KW-1185">Reference proteome</keyword>
<feature type="transmembrane region" description="Helical" evidence="1">
    <location>
        <begin position="12"/>
        <end position="35"/>
    </location>
</feature>
<protein>
    <submittedName>
        <fullName evidence="2">Uncharacterized protein</fullName>
    </submittedName>
</protein>
<keyword evidence="1" id="KW-1133">Transmembrane helix</keyword>
<sequence>MKLRCSKSKSHYHIGFSCLLFMCFLCNCLCLLLLLPLLSTCKWGWNHTLNFLLLFNILLSSFFSYL</sequence>
<dbReference type="EMBL" id="JAYMYS010000002">
    <property type="protein sequence ID" value="KAK7404689.1"/>
    <property type="molecule type" value="Genomic_DNA"/>
</dbReference>
<feature type="transmembrane region" description="Helical" evidence="1">
    <location>
        <begin position="47"/>
        <end position="65"/>
    </location>
</feature>
<comment type="caution">
    <text evidence="2">The sequence shown here is derived from an EMBL/GenBank/DDBJ whole genome shotgun (WGS) entry which is preliminary data.</text>
</comment>
<reference evidence="2 3" key="1">
    <citation type="submission" date="2024-01" db="EMBL/GenBank/DDBJ databases">
        <title>The genomes of 5 underutilized Papilionoideae crops provide insights into root nodulation and disease resistanc.</title>
        <authorList>
            <person name="Jiang F."/>
        </authorList>
    </citation>
    <scope>NUCLEOTIDE SEQUENCE [LARGE SCALE GENOMIC DNA]</scope>
    <source>
        <strain evidence="2">DUOXIRENSHENG_FW03</strain>
        <tissue evidence="2">Leaves</tissue>
    </source>
</reference>
<dbReference type="AlphaFoldDB" id="A0AAN9SR63"/>
<accession>A0AAN9SR63</accession>
<evidence type="ECO:0000256" key="1">
    <source>
        <dbReference type="SAM" id="Phobius"/>
    </source>
</evidence>